<dbReference type="Proteomes" id="UP001165960">
    <property type="component" value="Unassembled WGS sequence"/>
</dbReference>
<proteinExistence type="predicted"/>
<organism evidence="1 2">
    <name type="scientific">Entomophthora muscae</name>
    <dbReference type="NCBI Taxonomy" id="34485"/>
    <lineage>
        <taxon>Eukaryota</taxon>
        <taxon>Fungi</taxon>
        <taxon>Fungi incertae sedis</taxon>
        <taxon>Zoopagomycota</taxon>
        <taxon>Entomophthoromycotina</taxon>
        <taxon>Entomophthoromycetes</taxon>
        <taxon>Entomophthorales</taxon>
        <taxon>Entomophthoraceae</taxon>
        <taxon>Entomophthora</taxon>
    </lineage>
</organism>
<evidence type="ECO:0000313" key="2">
    <source>
        <dbReference type="Proteomes" id="UP001165960"/>
    </source>
</evidence>
<name>A0ACC2T453_9FUNG</name>
<sequence>MEMSRSERSFLSVEAADGSACESPYTPNNPMLSNKSISNSSTKDSKKSEPANIQLQIINEHQEFNKELGTYMTDVWKLSESGFNYCMVAVFGSQSTGKSTLLNALFETQFDTMDDNYRQQTTKGLWASTAKNSNILVMDVEGVDGRERGEDQDFERKSALFSLAVSQVLLVNIWESQVGLYNGANIGLLKTVFEVNLQLFQQKNKTKTLLFFVIRDHIGKVPLSRLSETVKQDLQKAWSELSKPKDMESCDINDYFDFMFFGLPHKVLLPDQFTAKTLELRQLFYNPNHDDYVFRTQYHKKIPADGFPAYASNIWEQIVTNKDLDLPTQQQLLAQFRCDEISAKLFKQLQDDFTCREEVEAGVVVKNLGTMFRSLKTTAMEAFDIGAGRYNLEVYKKKRNELLFKIHDYLKLFYKSQIDSILQQVFTNFSQAVESGLKEPDYNFTVLTMKLEKDAKDSFTAFAQDLTLEDASWTYSKEQGQLAHDLAEFSRAKRQAELTKRENLLTEDVKDHLEDNIPPILASAETNMWDEVTREFLDCTNVASNKMKDHATTLGLDEDETNVHISNIRVKVWEALVRRLKDETADVLFLAKLRRRLEELFRYDADGLPRVWKPEDDIDYFFKQAKAEATELIPLYSKMRIEESKLNLATFFNGNTLDFDARRSLTLVSLSKRADIEARFKREADALFLEAKRSIVATTAKVPYWVMVLIFVLGWNEILYVLTSPLTLVFVVLGGASFYAVYVTNLIGPISRVIELVSRELLVLAQKAMEEAKNSGTEPRSSRDRTSRRERRSRSRKESDAWDERAETIVESSKDSSSSTSPRRSSQRKTSSAGEVSKRIRPQHKSRTQYVESMPGAADLS</sequence>
<gene>
    <name evidence="1" type="primary">SEY1_1</name>
    <name evidence="1" type="ORF">DSO57_1019194</name>
</gene>
<comment type="caution">
    <text evidence="1">The sequence shown here is derived from an EMBL/GenBank/DDBJ whole genome shotgun (WGS) entry which is preliminary data.</text>
</comment>
<keyword evidence="2" id="KW-1185">Reference proteome</keyword>
<dbReference type="EMBL" id="QTSX02003636">
    <property type="protein sequence ID" value="KAJ9069361.1"/>
    <property type="molecule type" value="Genomic_DNA"/>
</dbReference>
<protein>
    <submittedName>
        <fullName evidence="1">Dynamin-like GTPase that mediates homotypic ER fusion</fullName>
    </submittedName>
</protein>
<evidence type="ECO:0000313" key="1">
    <source>
        <dbReference type="EMBL" id="KAJ9069361.1"/>
    </source>
</evidence>
<accession>A0ACC2T453</accession>
<reference evidence="1" key="1">
    <citation type="submission" date="2022-04" db="EMBL/GenBank/DDBJ databases">
        <title>Genome of the entomopathogenic fungus Entomophthora muscae.</title>
        <authorList>
            <person name="Elya C."/>
            <person name="Lovett B.R."/>
            <person name="Lee E."/>
            <person name="Macias A.M."/>
            <person name="Hajek A.E."/>
            <person name="De Bivort B.L."/>
            <person name="Kasson M.T."/>
            <person name="De Fine Licht H.H."/>
            <person name="Stajich J.E."/>
        </authorList>
    </citation>
    <scope>NUCLEOTIDE SEQUENCE</scope>
    <source>
        <strain evidence="1">Berkeley</strain>
    </source>
</reference>